<keyword evidence="4" id="KW-0378">Hydrolase</keyword>
<dbReference type="GeneID" id="85228599"/>
<dbReference type="SUPFAM" id="SSF55945">
    <property type="entry name" value="TATA-box binding protein-like"/>
    <property type="match status" value="1"/>
</dbReference>
<dbReference type="GO" id="GO:0006289">
    <property type="term" value="P:nucleotide-excision repair"/>
    <property type="evidence" value="ECO:0007669"/>
    <property type="project" value="InterPro"/>
</dbReference>
<reference evidence="11 12" key="1">
    <citation type="submission" date="2019-09" db="EMBL/GenBank/DDBJ databases">
        <title>The complete genome of Methanoplanus sp. FWC-SCC4.</title>
        <authorList>
            <person name="Chen S.-C."/>
            <person name="Zhou Y.-Z."/>
            <person name="Lai M.-C."/>
        </authorList>
    </citation>
    <scope>NUCLEOTIDE SEQUENCE [LARGE SCALE GENOMIC DNA]</scope>
    <source>
        <strain evidence="11 12">FWC-SCC4</strain>
    </source>
</reference>
<organism evidence="11 12">
    <name type="scientific">Methanochimaera problematica</name>
    <dbReference type="NCBI Taxonomy" id="2609417"/>
    <lineage>
        <taxon>Archaea</taxon>
        <taxon>Methanobacteriati</taxon>
        <taxon>Methanobacteriota</taxon>
        <taxon>Stenosarchaea group</taxon>
        <taxon>Methanomicrobia</taxon>
        <taxon>Methanomicrobiales</taxon>
        <taxon>Methanomicrobiaceae</taxon>
        <taxon>Methanochimaera</taxon>
    </lineage>
</organism>
<keyword evidence="12" id="KW-1185">Reference proteome</keyword>
<accession>A0AA97FD42</accession>
<dbReference type="GO" id="GO:0003684">
    <property type="term" value="F:damaged DNA binding"/>
    <property type="evidence" value="ECO:0007669"/>
    <property type="project" value="InterPro"/>
</dbReference>
<keyword evidence="6 11" id="KW-0456">Lyase</keyword>
<keyword evidence="3" id="KW-0227">DNA damage</keyword>
<dbReference type="InterPro" id="IPR011257">
    <property type="entry name" value="DNA_glycosylase"/>
</dbReference>
<evidence type="ECO:0000313" key="12">
    <source>
        <dbReference type="Proteomes" id="UP001301797"/>
    </source>
</evidence>
<dbReference type="Gene3D" id="3.30.310.260">
    <property type="match status" value="1"/>
</dbReference>
<dbReference type="Gene3D" id="1.10.340.30">
    <property type="entry name" value="Hypothetical protein, domain 2"/>
    <property type="match status" value="1"/>
</dbReference>
<keyword evidence="7" id="KW-0511">Multifunctional enzyme</keyword>
<comment type="similarity">
    <text evidence="1">Belongs to the type-1 OGG1 family.</text>
</comment>
<evidence type="ECO:0000256" key="6">
    <source>
        <dbReference type="ARBA" id="ARBA00023239"/>
    </source>
</evidence>
<dbReference type="EC" id="4.2.99.18" evidence="2"/>
<dbReference type="SUPFAM" id="SSF48150">
    <property type="entry name" value="DNA-glycosylase"/>
    <property type="match status" value="1"/>
</dbReference>
<evidence type="ECO:0000256" key="2">
    <source>
        <dbReference type="ARBA" id="ARBA00012720"/>
    </source>
</evidence>
<comment type="catalytic activity">
    <reaction evidence="9">
        <text>2'-deoxyribonucleotide-(2'-deoxyribose 5'-phosphate)-2'-deoxyribonucleotide-DNA = a 3'-end 2'-deoxyribonucleotide-(2,3-dehydro-2,3-deoxyribose 5'-phosphate)-DNA + a 5'-end 5'-phospho-2'-deoxyribonucleoside-DNA + H(+)</text>
        <dbReference type="Rhea" id="RHEA:66592"/>
        <dbReference type="Rhea" id="RHEA-COMP:13180"/>
        <dbReference type="Rhea" id="RHEA-COMP:16897"/>
        <dbReference type="Rhea" id="RHEA-COMP:17067"/>
        <dbReference type="ChEBI" id="CHEBI:15378"/>
        <dbReference type="ChEBI" id="CHEBI:136412"/>
        <dbReference type="ChEBI" id="CHEBI:157695"/>
        <dbReference type="ChEBI" id="CHEBI:167181"/>
        <dbReference type="EC" id="4.2.99.18"/>
    </reaction>
</comment>
<evidence type="ECO:0000259" key="10">
    <source>
        <dbReference type="SMART" id="SM00478"/>
    </source>
</evidence>
<dbReference type="InterPro" id="IPR052054">
    <property type="entry name" value="Oxidative_DNA_repair_enzyme"/>
</dbReference>
<dbReference type="InterPro" id="IPR003265">
    <property type="entry name" value="HhH-GPD_domain"/>
</dbReference>
<dbReference type="Pfam" id="PF07934">
    <property type="entry name" value="OGG_N"/>
    <property type="match status" value="1"/>
</dbReference>
<proteinExistence type="inferred from homology"/>
<keyword evidence="5" id="KW-0234">DNA repair</keyword>
<evidence type="ECO:0000256" key="4">
    <source>
        <dbReference type="ARBA" id="ARBA00022801"/>
    </source>
</evidence>
<dbReference type="InterPro" id="IPR023170">
    <property type="entry name" value="HhH_base_excis_C"/>
</dbReference>
<evidence type="ECO:0000256" key="5">
    <source>
        <dbReference type="ARBA" id="ARBA00023204"/>
    </source>
</evidence>
<keyword evidence="8" id="KW-0326">Glycosidase</keyword>
<gene>
    <name evidence="11" type="ORF">F1737_00480</name>
</gene>
<dbReference type="GO" id="GO:0006284">
    <property type="term" value="P:base-excision repair"/>
    <property type="evidence" value="ECO:0007669"/>
    <property type="project" value="InterPro"/>
</dbReference>
<dbReference type="GO" id="GO:0140078">
    <property type="term" value="F:class I DNA-(apurinic or apyrimidinic site) endonuclease activity"/>
    <property type="evidence" value="ECO:0007669"/>
    <property type="project" value="UniProtKB-EC"/>
</dbReference>
<dbReference type="GO" id="GO:0008534">
    <property type="term" value="F:oxidized purine nucleobase lesion DNA N-glycosylase activity"/>
    <property type="evidence" value="ECO:0007669"/>
    <property type="project" value="InterPro"/>
</dbReference>
<evidence type="ECO:0000256" key="3">
    <source>
        <dbReference type="ARBA" id="ARBA00022763"/>
    </source>
</evidence>
<dbReference type="PANTHER" id="PTHR10242">
    <property type="entry name" value="8-OXOGUANINE DNA GLYCOSYLASE"/>
    <property type="match status" value="1"/>
</dbReference>
<dbReference type="EMBL" id="CP043875">
    <property type="protein sequence ID" value="WOF15261.1"/>
    <property type="molecule type" value="Genomic_DNA"/>
</dbReference>
<dbReference type="CDD" id="cd00056">
    <property type="entry name" value="ENDO3c"/>
    <property type="match status" value="1"/>
</dbReference>
<evidence type="ECO:0000256" key="7">
    <source>
        <dbReference type="ARBA" id="ARBA00023268"/>
    </source>
</evidence>
<feature type="domain" description="HhH-GPD" evidence="10">
    <location>
        <begin position="110"/>
        <end position="278"/>
    </location>
</feature>
<dbReference type="Proteomes" id="UP001301797">
    <property type="component" value="Chromosome"/>
</dbReference>
<evidence type="ECO:0000256" key="8">
    <source>
        <dbReference type="ARBA" id="ARBA00023295"/>
    </source>
</evidence>
<evidence type="ECO:0000313" key="11">
    <source>
        <dbReference type="EMBL" id="WOF15261.1"/>
    </source>
</evidence>
<dbReference type="AlphaFoldDB" id="A0AA97FD42"/>
<dbReference type="SMART" id="SM00478">
    <property type="entry name" value="ENDO3c"/>
    <property type="match status" value="1"/>
</dbReference>
<protein>
    <recommendedName>
        <fullName evidence="2">DNA-(apurinic or apyrimidinic site) lyase</fullName>
        <ecNumber evidence="2">4.2.99.18</ecNumber>
    </recommendedName>
</protein>
<evidence type="ECO:0000256" key="9">
    <source>
        <dbReference type="ARBA" id="ARBA00044632"/>
    </source>
</evidence>
<evidence type="ECO:0000256" key="1">
    <source>
        <dbReference type="ARBA" id="ARBA00010679"/>
    </source>
</evidence>
<sequence>MKNRFELCDIPFSLDETLSCGQVFRWKKVNDFWEGVCHGRFIKVLQNKKFLEYSGCDEEFLKYYFQLDLDLDLVLDSVCTDEHIEKAINERYGLRLVRQEPWECLLSYICAQNANIGFISRMLENMSAMCGEKIGTDEGSYSYPSAESLSQKCVTDIGCCSTGYRAPYICETSFAVMSDPKWSKRIQNLGYPDARKEIMKYKGVGPKVADCILLFAFQKFESFPVDVWIRRIMNGFYGIGNPEKPMSSSEYASISSFARDHFGEYAGYAQEYLFAGRK</sequence>
<dbReference type="KEGG" id="mefw:F1737_00480"/>
<dbReference type="RefSeq" id="WP_317136828.1">
    <property type="nucleotide sequence ID" value="NZ_CP043875.1"/>
</dbReference>
<dbReference type="Gene3D" id="1.10.1670.10">
    <property type="entry name" value="Helix-hairpin-Helix base-excision DNA repair enzymes (C-terminal)"/>
    <property type="match status" value="1"/>
</dbReference>
<dbReference type="PANTHER" id="PTHR10242:SF2">
    <property type="entry name" value="N-GLYCOSYLASE_DNA LYASE"/>
    <property type="match status" value="1"/>
</dbReference>
<name>A0AA97FD42_9EURY</name>
<dbReference type="InterPro" id="IPR012904">
    <property type="entry name" value="OGG_N"/>
</dbReference>